<feature type="compositionally biased region" description="Basic and acidic residues" evidence="1">
    <location>
        <begin position="40"/>
        <end position="60"/>
    </location>
</feature>
<feature type="region of interest" description="Disordered" evidence="1">
    <location>
        <begin position="1"/>
        <end position="80"/>
    </location>
</feature>
<feature type="region of interest" description="Disordered" evidence="1">
    <location>
        <begin position="100"/>
        <end position="146"/>
    </location>
</feature>
<feature type="compositionally biased region" description="Basic and acidic residues" evidence="1">
    <location>
        <begin position="12"/>
        <end position="24"/>
    </location>
</feature>
<proteinExistence type="predicted"/>
<organism evidence="2 3">
    <name type="scientific">Synaphobranchus kaupii</name>
    <name type="common">Kaup's arrowtooth eel</name>
    <dbReference type="NCBI Taxonomy" id="118154"/>
    <lineage>
        <taxon>Eukaryota</taxon>
        <taxon>Metazoa</taxon>
        <taxon>Chordata</taxon>
        <taxon>Craniata</taxon>
        <taxon>Vertebrata</taxon>
        <taxon>Euteleostomi</taxon>
        <taxon>Actinopterygii</taxon>
        <taxon>Neopterygii</taxon>
        <taxon>Teleostei</taxon>
        <taxon>Anguilliformes</taxon>
        <taxon>Synaphobranchidae</taxon>
        <taxon>Synaphobranchus</taxon>
    </lineage>
</organism>
<comment type="caution">
    <text evidence="2">The sequence shown here is derived from an EMBL/GenBank/DDBJ whole genome shotgun (WGS) entry which is preliminary data.</text>
</comment>
<accession>A0A9Q1IBR7</accession>
<gene>
    <name evidence="2" type="ORF">SKAU_G00403190</name>
</gene>
<name>A0A9Q1IBR7_SYNKA</name>
<evidence type="ECO:0000313" key="3">
    <source>
        <dbReference type="Proteomes" id="UP001152622"/>
    </source>
</evidence>
<sequence length="146" mass="15578">MSWAGWQIRNGAESRDVPENRCAQDARSASGRTGRPRTRSRPDRTTPGDRSGLTEERDKGGPSSGSLSNRTGPSPLCAVRSTTCTPRFTEWLGMHYSSILSSGANSNSEPRLGGGARGGGRRGGGRRFMDSRDIGTPAMKRIAADP</sequence>
<dbReference type="Proteomes" id="UP001152622">
    <property type="component" value="Chromosome 21"/>
</dbReference>
<reference evidence="2" key="1">
    <citation type="journal article" date="2023" name="Science">
        <title>Genome structures resolve the early diversification of teleost fishes.</title>
        <authorList>
            <person name="Parey E."/>
            <person name="Louis A."/>
            <person name="Montfort J."/>
            <person name="Bouchez O."/>
            <person name="Roques C."/>
            <person name="Iampietro C."/>
            <person name="Lluch J."/>
            <person name="Castinel A."/>
            <person name="Donnadieu C."/>
            <person name="Desvignes T."/>
            <person name="Floi Bucao C."/>
            <person name="Jouanno E."/>
            <person name="Wen M."/>
            <person name="Mejri S."/>
            <person name="Dirks R."/>
            <person name="Jansen H."/>
            <person name="Henkel C."/>
            <person name="Chen W.J."/>
            <person name="Zahm M."/>
            <person name="Cabau C."/>
            <person name="Klopp C."/>
            <person name="Thompson A.W."/>
            <person name="Robinson-Rechavi M."/>
            <person name="Braasch I."/>
            <person name="Lecointre G."/>
            <person name="Bobe J."/>
            <person name="Postlethwait J.H."/>
            <person name="Berthelot C."/>
            <person name="Roest Crollius H."/>
            <person name="Guiguen Y."/>
        </authorList>
    </citation>
    <scope>NUCLEOTIDE SEQUENCE</scope>
    <source>
        <strain evidence="2">WJC10195</strain>
    </source>
</reference>
<evidence type="ECO:0000256" key="1">
    <source>
        <dbReference type="SAM" id="MobiDB-lite"/>
    </source>
</evidence>
<dbReference type="AlphaFoldDB" id="A0A9Q1IBR7"/>
<evidence type="ECO:0000313" key="2">
    <source>
        <dbReference type="EMBL" id="KAJ8334680.1"/>
    </source>
</evidence>
<protein>
    <submittedName>
        <fullName evidence="2">Uncharacterized protein</fullName>
    </submittedName>
</protein>
<keyword evidence="3" id="KW-1185">Reference proteome</keyword>
<dbReference type="EMBL" id="JAINUF010000021">
    <property type="protein sequence ID" value="KAJ8334680.1"/>
    <property type="molecule type" value="Genomic_DNA"/>
</dbReference>